<sequence length="190" mass="20546">MSDSAPLTGEPLALDLVNTRPSTGDLLTTPDGLRAWWVLEADRLSEDVPKEVGDADLAAVLAVREHIARALDRVRRGERPPDEDVEGLNRAQRAAPAISEPVWDGSAVAVVRRREGSPGVRLAAGLAEAAVELLADPAVGSIRKCEADDCVMLFLPAHPRRRWCAAARCGNRMRVARHYQRHKGGQPEAG</sequence>
<organism evidence="2 3">
    <name type="scientific">Streptomyces chartreusis</name>
    <dbReference type="NCBI Taxonomy" id="1969"/>
    <lineage>
        <taxon>Bacteria</taxon>
        <taxon>Bacillati</taxon>
        <taxon>Actinomycetota</taxon>
        <taxon>Actinomycetes</taxon>
        <taxon>Kitasatosporales</taxon>
        <taxon>Streptomycetaceae</taxon>
        <taxon>Streptomyces</taxon>
    </lineage>
</organism>
<evidence type="ECO:0000313" key="2">
    <source>
        <dbReference type="EMBL" id="QKZ16133.1"/>
    </source>
</evidence>
<proteinExistence type="predicted"/>
<dbReference type="InterPro" id="IPR021005">
    <property type="entry name" value="Znf_CGNR"/>
</dbReference>
<protein>
    <submittedName>
        <fullName evidence="2">ABATE domain-containing protein</fullName>
    </submittedName>
</protein>
<accession>A0A7I0NSU0</accession>
<name>A0A7I0NSU0_STRCX</name>
<keyword evidence="3" id="KW-1185">Reference proteome</keyword>
<feature type="domain" description="Zinc finger CGNR" evidence="1">
    <location>
        <begin position="142"/>
        <end position="182"/>
    </location>
</feature>
<dbReference type="Gene3D" id="1.10.3300.10">
    <property type="entry name" value="Jann2411-like domain"/>
    <property type="match status" value="1"/>
</dbReference>
<reference evidence="2 3" key="1">
    <citation type="submission" date="2020-06" db="EMBL/GenBank/DDBJ databases">
        <title>Genome mining for natural products.</title>
        <authorList>
            <person name="Zhang B."/>
            <person name="Shi J."/>
            <person name="Ge H."/>
        </authorList>
    </citation>
    <scope>NUCLEOTIDE SEQUENCE [LARGE SCALE GENOMIC DNA]</scope>
    <source>
        <strain evidence="2 3">NA02069</strain>
    </source>
</reference>
<dbReference type="Proteomes" id="UP000509418">
    <property type="component" value="Chromosome"/>
</dbReference>
<dbReference type="EMBL" id="CP056041">
    <property type="protein sequence ID" value="QKZ16133.1"/>
    <property type="molecule type" value="Genomic_DNA"/>
</dbReference>
<dbReference type="PANTHER" id="PTHR35525">
    <property type="entry name" value="BLL6575 PROTEIN"/>
    <property type="match status" value="1"/>
</dbReference>
<dbReference type="PANTHER" id="PTHR35525:SF3">
    <property type="entry name" value="BLL6575 PROTEIN"/>
    <property type="match status" value="1"/>
</dbReference>
<dbReference type="RefSeq" id="WP_176573822.1">
    <property type="nucleotide sequence ID" value="NZ_CBDRGH010000056.1"/>
</dbReference>
<evidence type="ECO:0000313" key="3">
    <source>
        <dbReference type="Proteomes" id="UP000509418"/>
    </source>
</evidence>
<dbReference type="Pfam" id="PF07336">
    <property type="entry name" value="ABATE"/>
    <property type="match status" value="1"/>
</dbReference>
<dbReference type="InterPro" id="IPR023286">
    <property type="entry name" value="ABATE_dom_sf"/>
</dbReference>
<evidence type="ECO:0000259" key="1">
    <source>
        <dbReference type="Pfam" id="PF11706"/>
    </source>
</evidence>
<dbReference type="Pfam" id="PF11706">
    <property type="entry name" value="zf-CGNR"/>
    <property type="match status" value="1"/>
</dbReference>
<dbReference type="SUPFAM" id="SSF160904">
    <property type="entry name" value="Jann2411-like"/>
    <property type="match status" value="1"/>
</dbReference>
<dbReference type="AlphaFoldDB" id="A0A7I0NSU0"/>
<gene>
    <name evidence="2" type="ORF">HUT05_01290</name>
</gene>
<dbReference type="InterPro" id="IPR010852">
    <property type="entry name" value="ABATE"/>
</dbReference>